<dbReference type="EMBL" id="JBJIAA010000024">
    <property type="protein sequence ID" value="MFL0253041.1"/>
    <property type="molecule type" value="Genomic_DNA"/>
</dbReference>
<sequence>MSKKLSVTKLKMAAIANHMMEAGAELYSNPEVKSKIKKKIEDKKELK</sequence>
<organism evidence="1 2">
    <name type="scientific">Clostridium neuense</name>
    <dbReference type="NCBI Taxonomy" id="1728934"/>
    <lineage>
        <taxon>Bacteria</taxon>
        <taxon>Bacillati</taxon>
        <taxon>Bacillota</taxon>
        <taxon>Clostridia</taxon>
        <taxon>Eubacteriales</taxon>
        <taxon>Clostridiaceae</taxon>
        <taxon>Clostridium</taxon>
    </lineage>
</organism>
<reference evidence="1 2" key="1">
    <citation type="submission" date="2024-11" db="EMBL/GenBank/DDBJ databases">
        <authorList>
            <person name="Heng Y.C."/>
            <person name="Lim A.C.H."/>
            <person name="Lee J.K.Y."/>
            <person name="Kittelmann S."/>
        </authorList>
    </citation>
    <scope>NUCLEOTIDE SEQUENCE [LARGE SCALE GENOMIC DNA]</scope>
    <source>
        <strain evidence="1 2">WILCCON 0114</strain>
    </source>
</reference>
<accession>A0ABW8TKF5</accession>
<gene>
    <name evidence="1" type="ORF">ACJDT4_21775</name>
</gene>
<evidence type="ECO:0000313" key="1">
    <source>
        <dbReference type="EMBL" id="MFL0253041.1"/>
    </source>
</evidence>
<dbReference type="RefSeq" id="WP_406789703.1">
    <property type="nucleotide sequence ID" value="NZ_JBJIAA010000024.1"/>
</dbReference>
<proteinExistence type="predicted"/>
<keyword evidence="2" id="KW-1185">Reference proteome</keyword>
<name>A0ABW8TKF5_9CLOT</name>
<comment type="caution">
    <text evidence="1">The sequence shown here is derived from an EMBL/GenBank/DDBJ whole genome shotgun (WGS) entry which is preliminary data.</text>
</comment>
<evidence type="ECO:0000313" key="2">
    <source>
        <dbReference type="Proteomes" id="UP001623592"/>
    </source>
</evidence>
<protein>
    <submittedName>
        <fullName evidence="1">Uncharacterized protein</fullName>
    </submittedName>
</protein>
<dbReference type="Proteomes" id="UP001623592">
    <property type="component" value="Unassembled WGS sequence"/>
</dbReference>